<proteinExistence type="predicted"/>
<comment type="caution">
    <text evidence="8">The sequence shown here is derived from an EMBL/GenBank/DDBJ whole genome shotgun (WGS) entry which is preliminary data.</text>
</comment>
<keyword evidence="2" id="KW-1003">Cell membrane</keyword>
<dbReference type="Proteomes" id="UP001500301">
    <property type="component" value="Unassembled WGS sequence"/>
</dbReference>
<feature type="transmembrane region" description="Helical" evidence="6">
    <location>
        <begin position="17"/>
        <end position="36"/>
    </location>
</feature>
<feature type="transmembrane region" description="Helical" evidence="6">
    <location>
        <begin position="694"/>
        <end position="718"/>
    </location>
</feature>
<feature type="transmembrane region" description="Helical" evidence="6">
    <location>
        <begin position="614"/>
        <end position="633"/>
    </location>
</feature>
<dbReference type="Pfam" id="PF03176">
    <property type="entry name" value="MMPL"/>
    <property type="match status" value="2"/>
</dbReference>
<feature type="transmembrane region" description="Helical" evidence="6">
    <location>
        <begin position="257"/>
        <end position="275"/>
    </location>
</feature>
<dbReference type="InterPro" id="IPR000731">
    <property type="entry name" value="SSD"/>
</dbReference>
<gene>
    <name evidence="8" type="ORF">GCM10022263_02960</name>
</gene>
<evidence type="ECO:0000256" key="2">
    <source>
        <dbReference type="ARBA" id="ARBA00022475"/>
    </source>
</evidence>
<dbReference type="PANTHER" id="PTHR33406">
    <property type="entry name" value="MEMBRANE PROTEIN MJ1562-RELATED"/>
    <property type="match status" value="1"/>
</dbReference>
<sequence>MSTLLYRLGHRAFDRPWFVLAGWLVAIGIVIAGIALNGVSVSSGFKVDGTEAQTVLDRVTAELPEVSGGQASVVFVVPEGQRIDTPDRVEAMARAIDAVFGLDQVAAPPKLEPAAGDPSRVPENAQPFRPLMYDGAPVPGALLSARGDTVLFQFQFKVPTTSLANSDVTAVLDAVERSETGTGITALPSDSLKALEVPVGAGEVIGLTVAGIVLVLTLGSVVAAGLPLVNALVGVGIGVGGAYALSTVLSMSSATPVLGLMVGLAVGIDYSLFIVNRQRRLILDQGLAAHEAASRAVGTAGSAVFFAGLTVIVALTALTIIGITMLTVMALVAASTVALAVLIALTMLPALLGLVGERICSVKARHTRRERLADEAHSVADHWVKRVIKYRWPVIAIVATLLGVAAIPAASMELGIPTAATASSDSSARQGYDAISRGFGEGFNGPLLVTAEPTHPGPPITPAVTAKLIQALQQQHNVAAVVPLGAGRSGQLVVLSVIPKSGPSDQATTDLVRALRQPDLDLAKDNQVTLGVTGYTAISIDMSDKLAGVIPQYLGVIVLLSLLILMLVFRSVIVPLVATAGFLLSILATFGVTTAVFTWGWFGSLFAVEGGGPIMSFIPIIATGILYGLAMDYQVFLVSSMRDAYVHGHHGMRSVVHGFDQASRVVVAAALIMIAVFSGFIFSHDIVVKQVGLALAVGILIDAFFVRVTLMPAVMAIVDDRAWWLPRWLDRLIPNLDVEGDRLATLLSQRSSAQATVNDELSALSGNGSTASIQEPGRPQR</sequence>
<protein>
    <submittedName>
        <fullName evidence="8">MMPL family transporter</fullName>
    </submittedName>
</protein>
<feature type="domain" description="SSD" evidence="7">
    <location>
        <begin position="221"/>
        <end position="354"/>
    </location>
</feature>
<dbReference type="PROSITE" id="PS50156">
    <property type="entry name" value="SSD"/>
    <property type="match status" value="1"/>
</dbReference>
<evidence type="ECO:0000259" key="7">
    <source>
        <dbReference type="PROSITE" id="PS50156"/>
    </source>
</evidence>
<feature type="transmembrane region" description="Helical" evidence="6">
    <location>
        <begin position="576"/>
        <end position="602"/>
    </location>
</feature>
<keyword evidence="4 6" id="KW-1133">Transmembrane helix</keyword>
<dbReference type="RefSeq" id="WP_218235026.1">
    <property type="nucleotide sequence ID" value="NZ_BAABBB010000003.1"/>
</dbReference>
<dbReference type="InterPro" id="IPR004869">
    <property type="entry name" value="MMPL_dom"/>
</dbReference>
<reference evidence="9" key="1">
    <citation type="journal article" date="2019" name="Int. J. Syst. Evol. Microbiol.">
        <title>The Global Catalogue of Microorganisms (GCM) 10K type strain sequencing project: providing services to taxonomists for standard genome sequencing and annotation.</title>
        <authorList>
            <consortium name="The Broad Institute Genomics Platform"/>
            <consortium name="The Broad Institute Genome Sequencing Center for Infectious Disease"/>
            <person name="Wu L."/>
            <person name="Ma J."/>
        </authorList>
    </citation>
    <scope>NUCLEOTIDE SEQUENCE [LARGE SCALE GENOMIC DNA]</scope>
    <source>
        <strain evidence="9">JCM 17460</strain>
    </source>
</reference>
<feature type="transmembrane region" description="Helical" evidence="6">
    <location>
        <begin position="231"/>
        <end position="251"/>
    </location>
</feature>
<dbReference type="InterPro" id="IPR050545">
    <property type="entry name" value="Mycobact_MmpL"/>
</dbReference>
<dbReference type="EMBL" id="BAABBB010000003">
    <property type="protein sequence ID" value="GAA3518631.1"/>
    <property type="molecule type" value="Genomic_DNA"/>
</dbReference>
<organism evidence="8 9">
    <name type="scientific">Nocardioides daeguensis</name>
    <dbReference type="NCBI Taxonomy" id="908359"/>
    <lineage>
        <taxon>Bacteria</taxon>
        <taxon>Bacillati</taxon>
        <taxon>Actinomycetota</taxon>
        <taxon>Actinomycetes</taxon>
        <taxon>Propionibacteriales</taxon>
        <taxon>Nocardioidaceae</taxon>
        <taxon>Nocardioides</taxon>
    </lineage>
</organism>
<feature type="transmembrane region" description="Helical" evidence="6">
    <location>
        <begin position="329"/>
        <end position="355"/>
    </location>
</feature>
<feature type="transmembrane region" description="Helical" evidence="6">
    <location>
        <begin position="392"/>
        <end position="410"/>
    </location>
</feature>
<evidence type="ECO:0000256" key="6">
    <source>
        <dbReference type="SAM" id="Phobius"/>
    </source>
</evidence>
<keyword evidence="3 6" id="KW-0812">Transmembrane</keyword>
<name>A0ABP6USD6_9ACTN</name>
<evidence type="ECO:0000256" key="3">
    <source>
        <dbReference type="ARBA" id="ARBA00022692"/>
    </source>
</evidence>
<accession>A0ABP6USD6</accession>
<feature type="transmembrane region" description="Helical" evidence="6">
    <location>
        <begin position="204"/>
        <end position="224"/>
    </location>
</feature>
<comment type="subcellular location">
    <subcellularLocation>
        <location evidence="1">Cell membrane</location>
        <topology evidence="1">Multi-pass membrane protein</topology>
    </subcellularLocation>
</comment>
<dbReference type="PANTHER" id="PTHR33406:SF13">
    <property type="entry name" value="MEMBRANE PROTEIN YDFJ"/>
    <property type="match status" value="1"/>
</dbReference>
<keyword evidence="5 6" id="KW-0472">Membrane</keyword>
<feature type="transmembrane region" description="Helical" evidence="6">
    <location>
        <begin position="662"/>
        <end position="682"/>
    </location>
</feature>
<keyword evidence="9" id="KW-1185">Reference proteome</keyword>
<feature type="transmembrane region" description="Helical" evidence="6">
    <location>
        <begin position="550"/>
        <end position="569"/>
    </location>
</feature>
<evidence type="ECO:0000256" key="5">
    <source>
        <dbReference type="ARBA" id="ARBA00023136"/>
    </source>
</evidence>
<evidence type="ECO:0000313" key="8">
    <source>
        <dbReference type="EMBL" id="GAA3518631.1"/>
    </source>
</evidence>
<evidence type="ECO:0000313" key="9">
    <source>
        <dbReference type="Proteomes" id="UP001500301"/>
    </source>
</evidence>
<evidence type="ECO:0000256" key="1">
    <source>
        <dbReference type="ARBA" id="ARBA00004651"/>
    </source>
</evidence>
<evidence type="ECO:0000256" key="4">
    <source>
        <dbReference type="ARBA" id="ARBA00022989"/>
    </source>
</evidence>
<feature type="transmembrane region" description="Helical" evidence="6">
    <location>
        <begin position="296"/>
        <end position="323"/>
    </location>
</feature>